<evidence type="ECO:0000313" key="2">
    <source>
        <dbReference type="EMBL" id="KAK6349251.1"/>
    </source>
</evidence>
<keyword evidence="3" id="KW-1185">Reference proteome</keyword>
<feature type="compositionally biased region" description="Polar residues" evidence="1">
    <location>
        <begin position="609"/>
        <end position="623"/>
    </location>
</feature>
<sequence>MPASFLDKGCKRTEREGDEDINIATSTPEDTEYSLSNLGLANIKGITGITPQFYIENKFCWPAVQTALPQNLTPESNRDSQFPGDECFFEFFSATPMGIPLPPDITVSPSNTIAPNPLNLLDSSTNASSIFQTLWGTYNDPLSVPPNPTLESKPQSQFLNKIWETQVKNVPKYVPNSTNEKSRKSREDDHPIYIHSAGTEHRACGEKTTPLEPQSCETWLEVPRSKFGPSSSRSRRSTSSILSSVPSLDSHSSTSASRSESLEVSTPPESFRWEFLSPNEDLFEEPYEHPSCRPGIIAKDRREGSNCLLRSKGRKLSIRIPTKPELGRPMMGGDSFVASPQDIYKGVTPIRTCSSVYSNIGDSDDSWSGPLTSPGPGAVRLSHDRFRSPAPIPEAKFEANIHIGGSSVTIDTDPARVRGGDTCSISGPNTRTQVLSRLGAQACFPRTPLSRYRGPIHSPITPRLDEGYSSMQPTGIEAMAWKDHPESEDSDIETPESLGSPESPKAVNISPPLINLNLPLSFDPEDRYSGYREEKAVKITALYILTQYFLLREYHLKSQSASTTPSSKSSTSTEGCTDPQIDPCENLDNQNENGDSSIKSGEGIGSVATELQNNQTQQSTSGGNPRKRKRIGNSQGDKNNDDEDDRDDQQPNKKRSKHVDINSLGSRLACPFSKGKPSSHLSCALIGRQDLAGVKEHLKRNHFNKKLPQEIRNCKTWEQVFLVCNPTWGLKAIPSRFLDIGYELVQMIADIPLPEISPLDDETPANPNGATNPTNAAAFSSIGAMPQTTLTMGQQTAGIGAILPSNSPPLAQVPHGESQNIIGNTNTQYNIEPVYKPIRGDQIPTSQAFNEMIKSRAVPHIMWPPGPEFAEAFGAVPGQIFQNYGVNMNSPPTEVYTQLQQDLNTNSFMPYPGTFPNNPPLPLYSQRGNNPSAPSVSPNSSIYTPALTQGRSETSITTPVHTFPQPIADLTSNVYTLMVARKNPAPDSTEEPGPKQFDFDSYETFKTHFEPWMSATFTDPPFSWEMMEFLGADPSVTSRLSTMNQVLMDIRMYHMRYRTKDATLHLVWKDKGKQRMSF</sequence>
<evidence type="ECO:0000313" key="3">
    <source>
        <dbReference type="Proteomes" id="UP001373714"/>
    </source>
</evidence>
<proteinExistence type="predicted"/>
<gene>
    <name evidence="2" type="ORF">TWF730_010002</name>
</gene>
<feature type="region of interest" description="Disordered" evidence="1">
    <location>
        <begin position="559"/>
        <end position="661"/>
    </location>
</feature>
<feature type="region of interest" description="Disordered" evidence="1">
    <location>
        <begin position="483"/>
        <end position="510"/>
    </location>
</feature>
<reference evidence="2 3" key="1">
    <citation type="submission" date="2019-10" db="EMBL/GenBank/DDBJ databases">
        <authorList>
            <person name="Palmer J.M."/>
        </authorList>
    </citation>
    <scope>NUCLEOTIDE SEQUENCE [LARGE SCALE GENOMIC DNA]</scope>
    <source>
        <strain evidence="2 3">TWF730</strain>
    </source>
</reference>
<protein>
    <submittedName>
        <fullName evidence="2">Uncharacterized protein</fullName>
    </submittedName>
</protein>
<dbReference type="AlphaFoldDB" id="A0AAV9UWW3"/>
<organism evidence="2 3">
    <name type="scientific">Orbilia blumenaviensis</name>
    <dbReference type="NCBI Taxonomy" id="1796055"/>
    <lineage>
        <taxon>Eukaryota</taxon>
        <taxon>Fungi</taxon>
        <taxon>Dikarya</taxon>
        <taxon>Ascomycota</taxon>
        <taxon>Pezizomycotina</taxon>
        <taxon>Orbiliomycetes</taxon>
        <taxon>Orbiliales</taxon>
        <taxon>Orbiliaceae</taxon>
        <taxon>Orbilia</taxon>
    </lineage>
</organism>
<feature type="compositionally biased region" description="Low complexity" evidence="1">
    <location>
        <begin position="559"/>
        <end position="573"/>
    </location>
</feature>
<dbReference type="EMBL" id="JAVHNS010000007">
    <property type="protein sequence ID" value="KAK6349251.1"/>
    <property type="molecule type" value="Genomic_DNA"/>
</dbReference>
<accession>A0AAV9UWW3</accession>
<name>A0AAV9UWW3_9PEZI</name>
<evidence type="ECO:0000256" key="1">
    <source>
        <dbReference type="SAM" id="MobiDB-lite"/>
    </source>
</evidence>
<comment type="caution">
    <text evidence="2">The sequence shown here is derived from an EMBL/GenBank/DDBJ whole genome shotgun (WGS) entry which is preliminary data.</text>
</comment>
<feature type="compositionally biased region" description="Polar residues" evidence="1">
    <location>
        <begin position="587"/>
        <end position="599"/>
    </location>
</feature>
<dbReference type="Proteomes" id="UP001373714">
    <property type="component" value="Unassembled WGS sequence"/>
</dbReference>
<feature type="region of interest" description="Disordered" evidence="1">
    <location>
        <begin position="225"/>
        <end position="264"/>
    </location>
</feature>